<reference evidence="1" key="1">
    <citation type="submission" date="2020-10" db="EMBL/GenBank/DDBJ databases">
        <authorList>
            <person name="Castelo-Branco R."/>
            <person name="Eusebio N."/>
            <person name="Adriana R."/>
            <person name="Vieira A."/>
            <person name="Brugerolle De Fraissinette N."/>
            <person name="Rezende De Castro R."/>
            <person name="Schneider M.P."/>
            <person name="Vasconcelos V."/>
            <person name="Leao P.N."/>
        </authorList>
    </citation>
    <scope>NUCLEOTIDE SEQUENCE</scope>
    <source>
        <strain evidence="1">LEGE 07310</strain>
    </source>
</reference>
<keyword evidence="2" id="KW-1185">Reference proteome</keyword>
<accession>A0A8J7A7S6</accession>
<sequence length="117" mass="13753">MRAASDREVINLTEQVTTDEIETALANRPYYPYRYLFSSEPLRQRLVKYVLQRTHGVYIILQRPLSPEREQLLIGSQQAKIRELVHQGIGEIALAHLAQKRYKAFHLRNLHDPIFQN</sequence>
<evidence type="ECO:0000313" key="2">
    <source>
        <dbReference type="Proteomes" id="UP000636505"/>
    </source>
</evidence>
<dbReference type="RefSeq" id="WP_193908576.1">
    <property type="nucleotide sequence ID" value="NZ_JADEXG010000035.1"/>
</dbReference>
<dbReference type="AlphaFoldDB" id="A0A8J7A7S6"/>
<name>A0A8J7A7S6_9CYAN</name>
<protein>
    <submittedName>
        <fullName evidence="1">Uncharacterized protein</fullName>
    </submittedName>
</protein>
<comment type="caution">
    <text evidence="1">The sequence shown here is derived from an EMBL/GenBank/DDBJ whole genome shotgun (WGS) entry which is preliminary data.</text>
</comment>
<dbReference type="Proteomes" id="UP000636505">
    <property type="component" value="Unassembled WGS sequence"/>
</dbReference>
<organism evidence="1 2">
    <name type="scientific">Vasconcelosia minhoensis LEGE 07310</name>
    <dbReference type="NCBI Taxonomy" id="915328"/>
    <lineage>
        <taxon>Bacteria</taxon>
        <taxon>Bacillati</taxon>
        <taxon>Cyanobacteriota</taxon>
        <taxon>Cyanophyceae</taxon>
        <taxon>Nodosilineales</taxon>
        <taxon>Cymatolegaceae</taxon>
        <taxon>Vasconcelosia</taxon>
        <taxon>Vasconcelosia minhoensis</taxon>
    </lineage>
</organism>
<dbReference type="EMBL" id="JADEXG010000035">
    <property type="protein sequence ID" value="MBE9078587.1"/>
    <property type="molecule type" value="Genomic_DNA"/>
</dbReference>
<proteinExistence type="predicted"/>
<evidence type="ECO:0000313" key="1">
    <source>
        <dbReference type="EMBL" id="MBE9078587.1"/>
    </source>
</evidence>
<gene>
    <name evidence="1" type="ORF">IQ241_15005</name>
</gene>